<protein>
    <recommendedName>
        <fullName evidence="6">protein-glutamine gamma-glutamyltransferase</fullName>
        <ecNumber evidence="6">2.3.2.13</ecNumber>
    </recommendedName>
</protein>
<keyword evidence="3 9" id="KW-0479">Metal-binding</keyword>
<sequence>FLVLKISNVNWHSKLNKNAHHTADYSSTEVILRRGQPFSITLNFQTAVQCGDNFTFIASTGPSPAEALQTKSVFNISEEDASGWRATQEPSESGCMNITIFSPANAVIGRYKLKLQVLSGNKVSSTLLGQFVLLFNPWCPDDDVYMANEKERREYVLNDSGIIFQGLEKHIQEEAWNYGQFEEDILDISLAILDRSLNHREDPADDVSKRNSPVYVSRVISAMVNSNDEKGVVEGKWKGKFSSGTNPLQWNGSVTILRKWYRGRYKPVRYGQCWVFAGVMCTVLRSLGIPTRVITNFNSAHDSNVNLSIDKYVDTSGKTLRLTEDSVWNFHVWNESWFIRRDLGSFYDGWQVLDATPQERSKGIYRCGPASTRAIKEGDVNLDYDSSFVFAAVNADYVTWIHYSKKKKKKVYSDTRKIGKFISTKAVGTNSRMDVTVNYKYPEAGSLKERKVYKKALKLLHARSTGKRTKITRPRRRSLAARRQPAQIPSISGKLILNASPVIGQDILLRLALRNLTSNFKTVKVKLRASAIFYTRRPKAEILQLSRSIKLRSEEVKGTSFKIPYSQYKNSLMDDRKILVTALCETKEEAPLLVEKDIVLQDPFLTIKVLGPAVVHKAVGVEVTFTNPLSEVVTDCVLRAEGSGLLKEQLRIKVARMAPRESSTVQFEIIPYKSGTRQLQVDFVCTHFSDIKGFVMLDVAPSQ</sequence>
<dbReference type="InterPro" id="IPR001102">
    <property type="entry name" value="Transglutaminase_N"/>
</dbReference>
<dbReference type="Gene3D" id="3.90.260.10">
    <property type="entry name" value="Transglutaminase-like"/>
    <property type="match status" value="1"/>
</dbReference>
<name>A0A852M6Z2_9AVES</name>
<keyword evidence="2 11" id="KW-0808">Transferase</keyword>
<feature type="active site" evidence="8">
    <location>
        <position position="354"/>
    </location>
</feature>
<dbReference type="InterPro" id="IPR008958">
    <property type="entry name" value="Transglutaminase_C"/>
</dbReference>
<dbReference type="PANTHER" id="PTHR11590">
    <property type="entry name" value="PROTEIN-GLUTAMINE GAMMA-GLUTAMYLTRANSFERASE"/>
    <property type="match status" value="1"/>
</dbReference>
<dbReference type="SUPFAM" id="SSF54001">
    <property type="entry name" value="Cysteine proteinases"/>
    <property type="match status" value="1"/>
</dbReference>
<gene>
    <name evidence="11" type="primary">Tgm6_1</name>
    <name evidence="11" type="ORF">CENBEN_R11668</name>
</gene>
<feature type="domain" description="Transglutaminase-like" evidence="10">
    <location>
        <begin position="265"/>
        <end position="357"/>
    </location>
</feature>
<dbReference type="SMART" id="SM00460">
    <property type="entry name" value="TGc"/>
    <property type="match status" value="1"/>
</dbReference>
<feature type="binding site" evidence="9">
    <location>
        <position position="394"/>
    </location>
    <ligand>
        <name>Ca(2+)</name>
        <dbReference type="ChEBI" id="CHEBI:29108"/>
    </ligand>
</feature>
<keyword evidence="12" id="KW-1185">Reference proteome</keyword>
<dbReference type="PIRSF" id="PIRSF000459">
    <property type="entry name" value="TGM_EBP42"/>
    <property type="match status" value="1"/>
</dbReference>
<evidence type="ECO:0000256" key="8">
    <source>
        <dbReference type="PIRSR" id="PIRSR000459-1"/>
    </source>
</evidence>
<feature type="binding site" evidence="9">
    <location>
        <position position="396"/>
    </location>
    <ligand>
        <name>Ca(2+)</name>
        <dbReference type="ChEBI" id="CHEBI:29108"/>
    </ligand>
</feature>
<dbReference type="SUPFAM" id="SSF81296">
    <property type="entry name" value="E set domains"/>
    <property type="match status" value="1"/>
</dbReference>
<dbReference type="EC" id="2.3.2.13" evidence="6"/>
<evidence type="ECO:0000256" key="6">
    <source>
        <dbReference type="ARBA" id="ARBA00024222"/>
    </source>
</evidence>
<reference evidence="11 12" key="1">
    <citation type="submission" date="2020-02" db="EMBL/GenBank/DDBJ databases">
        <title>Bird 10,000 Genomes (B10K) Project - Family phase.</title>
        <authorList>
            <person name="Zhang G."/>
        </authorList>
    </citation>
    <scope>NUCLEOTIDE SEQUENCE [LARGE SCALE GENOMIC DNA]</scope>
    <source>
        <strain evidence="11">B10K-DU-017-21</strain>
    </source>
</reference>
<dbReference type="InterPro" id="IPR038765">
    <property type="entry name" value="Papain-like_cys_pep_sf"/>
</dbReference>
<evidence type="ECO:0000256" key="7">
    <source>
        <dbReference type="ARBA" id="ARBA00051843"/>
    </source>
</evidence>
<comment type="caution">
    <text evidence="11">The sequence shown here is derived from an EMBL/GenBank/DDBJ whole genome shotgun (WGS) entry which is preliminary data.</text>
</comment>
<dbReference type="SUPFAM" id="SSF49309">
    <property type="entry name" value="Transglutaminase, two C-terminal domains"/>
    <property type="match status" value="2"/>
</dbReference>
<evidence type="ECO:0000256" key="5">
    <source>
        <dbReference type="ARBA" id="ARBA00023315"/>
    </source>
</evidence>
<dbReference type="Pfam" id="PF00868">
    <property type="entry name" value="Transglut_N"/>
    <property type="match status" value="1"/>
</dbReference>
<feature type="non-terminal residue" evidence="11">
    <location>
        <position position="703"/>
    </location>
</feature>
<dbReference type="FunFam" id="2.60.40.10:FF:000278">
    <property type="entry name" value="Protein-glutamine gamma-glutamyltransferase 2"/>
    <property type="match status" value="1"/>
</dbReference>
<dbReference type="FunFam" id="2.60.40.10:FF:000090">
    <property type="entry name" value="Protein-glutamine gamma-glutamyltransferase 2"/>
    <property type="match status" value="1"/>
</dbReference>
<evidence type="ECO:0000256" key="2">
    <source>
        <dbReference type="ARBA" id="ARBA00022679"/>
    </source>
</evidence>
<dbReference type="PANTHER" id="PTHR11590:SF50">
    <property type="entry name" value="PROTEIN-GLUTAMINE GAMMA-GLUTAMYLTRANSFERASE 6"/>
    <property type="match status" value="1"/>
</dbReference>
<comment type="catalytic activity">
    <reaction evidence="7">
        <text>L-glutaminyl-[protein] + L-lysyl-[protein] = [protein]-L-lysyl-N(6)-5-L-glutamyl-[protein] + NH4(+)</text>
        <dbReference type="Rhea" id="RHEA:54816"/>
        <dbReference type="Rhea" id="RHEA-COMP:9752"/>
        <dbReference type="Rhea" id="RHEA-COMP:10207"/>
        <dbReference type="Rhea" id="RHEA-COMP:14005"/>
        <dbReference type="ChEBI" id="CHEBI:28938"/>
        <dbReference type="ChEBI" id="CHEBI:29969"/>
        <dbReference type="ChEBI" id="CHEBI:30011"/>
        <dbReference type="ChEBI" id="CHEBI:138370"/>
        <dbReference type="EC" id="2.3.2.13"/>
    </reaction>
</comment>
<dbReference type="InterPro" id="IPR013808">
    <property type="entry name" value="Transglutaminase_AS"/>
</dbReference>
<dbReference type="InterPro" id="IPR002931">
    <property type="entry name" value="Transglutaminase-like"/>
</dbReference>
<evidence type="ECO:0000256" key="4">
    <source>
        <dbReference type="ARBA" id="ARBA00022837"/>
    </source>
</evidence>
<accession>A0A852M6Z2</accession>
<dbReference type="GO" id="GO:0005737">
    <property type="term" value="C:cytoplasm"/>
    <property type="evidence" value="ECO:0007669"/>
    <property type="project" value="TreeGrafter"/>
</dbReference>
<dbReference type="InterPro" id="IPR036238">
    <property type="entry name" value="Transglutaminase_C_sf"/>
</dbReference>
<dbReference type="GO" id="GO:0046872">
    <property type="term" value="F:metal ion binding"/>
    <property type="evidence" value="ECO:0007669"/>
    <property type="project" value="UniProtKB-KW"/>
</dbReference>
<organism evidence="11 12">
    <name type="scientific">Centropus bengalensis</name>
    <name type="common">lesser coucal</name>
    <dbReference type="NCBI Taxonomy" id="1463675"/>
    <lineage>
        <taxon>Eukaryota</taxon>
        <taxon>Metazoa</taxon>
        <taxon>Chordata</taxon>
        <taxon>Craniata</taxon>
        <taxon>Vertebrata</taxon>
        <taxon>Euteleostomi</taxon>
        <taxon>Archelosauria</taxon>
        <taxon>Archosauria</taxon>
        <taxon>Dinosauria</taxon>
        <taxon>Saurischia</taxon>
        <taxon>Theropoda</taxon>
        <taxon>Coelurosauria</taxon>
        <taxon>Aves</taxon>
        <taxon>Neognathae</taxon>
        <taxon>Neoaves</taxon>
        <taxon>Otidimorphae</taxon>
        <taxon>Cuculiformes</taxon>
        <taxon>Centropidae</taxon>
        <taxon>Centropus</taxon>
    </lineage>
</organism>
<evidence type="ECO:0000313" key="12">
    <source>
        <dbReference type="Proteomes" id="UP000632886"/>
    </source>
</evidence>
<dbReference type="InterPro" id="IPR036985">
    <property type="entry name" value="Transglutaminase-like_sf"/>
</dbReference>
<keyword evidence="4 9" id="KW-0106">Calcium</keyword>
<feature type="binding site" evidence="9">
    <location>
        <position position="449"/>
    </location>
    <ligand>
        <name>Ca(2+)</name>
        <dbReference type="ChEBI" id="CHEBI:29108"/>
    </ligand>
</feature>
<evidence type="ECO:0000256" key="3">
    <source>
        <dbReference type="ARBA" id="ARBA00022723"/>
    </source>
</evidence>
<feature type="binding site" evidence="9">
    <location>
        <position position="443"/>
    </location>
    <ligand>
        <name>Ca(2+)</name>
        <dbReference type="ChEBI" id="CHEBI:29108"/>
    </ligand>
</feature>
<dbReference type="PROSITE" id="PS00547">
    <property type="entry name" value="TRANSGLUTAMINASES"/>
    <property type="match status" value="1"/>
</dbReference>
<dbReference type="InterPro" id="IPR013783">
    <property type="entry name" value="Ig-like_fold"/>
</dbReference>
<dbReference type="Pfam" id="PF01841">
    <property type="entry name" value="Transglut_core"/>
    <property type="match status" value="1"/>
</dbReference>
<dbReference type="Gene3D" id="2.60.40.10">
    <property type="entry name" value="Immunoglobulins"/>
    <property type="match status" value="3"/>
</dbReference>
<dbReference type="InterPro" id="IPR023608">
    <property type="entry name" value="Transglutaminase_animal"/>
</dbReference>
<comment type="similarity">
    <text evidence="1">Belongs to the transglutaminase superfamily. Transglutaminase family.</text>
</comment>
<dbReference type="FunFam" id="3.90.260.10:FF:000001">
    <property type="entry name" value="Protein-glutamine gamma-glutamyltransferase 2"/>
    <property type="match status" value="1"/>
</dbReference>
<comment type="cofactor">
    <cofactor evidence="9">
        <name>Ca(2+)</name>
        <dbReference type="ChEBI" id="CHEBI:29108"/>
    </cofactor>
    <text evidence="9">Binds 1 Ca(2+) ion per subunit.</text>
</comment>
<dbReference type="Proteomes" id="UP000632886">
    <property type="component" value="Unassembled WGS sequence"/>
</dbReference>
<proteinExistence type="inferred from homology"/>
<feature type="active site" evidence="8">
    <location>
        <position position="331"/>
    </location>
</feature>
<feature type="non-terminal residue" evidence="11">
    <location>
        <position position="1"/>
    </location>
</feature>
<dbReference type="Pfam" id="PF00927">
    <property type="entry name" value="Transglut_C"/>
    <property type="match status" value="2"/>
</dbReference>
<dbReference type="GO" id="GO:0003810">
    <property type="term" value="F:protein-glutamine gamma-glutamyltransferase activity"/>
    <property type="evidence" value="ECO:0007669"/>
    <property type="project" value="UniProtKB-EC"/>
</dbReference>
<dbReference type="EMBL" id="WBNK01001098">
    <property type="protein sequence ID" value="NXX96555.1"/>
    <property type="molecule type" value="Genomic_DNA"/>
</dbReference>
<dbReference type="AlphaFoldDB" id="A0A852M6Z2"/>
<dbReference type="InterPro" id="IPR050779">
    <property type="entry name" value="Transglutaminase"/>
</dbReference>
<dbReference type="InterPro" id="IPR014756">
    <property type="entry name" value="Ig_E-set"/>
</dbReference>
<feature type="active site" evidence="8">
    <location>
        <position position="273"/>
    </location>
</feature>
<evidence type="ECO:0000313" key="11">
    <source>
        <dbReference type="EMBL" id="NXX96555.1"/>
    </source>
</evidence>
<keyword evidence="5" id="KW-0012">Acyltransferase</keyword>
<evidence type="ECO:0000256" key="1">
    <source>
        <dbReference type="ARBA" id="ARBA00005968"/>
    </source>
</evidence>
<dbReference type="FunFam" id="2.60.40.10:FF:000171">
    <property type="entry name" value="protein-glutamine gamma-glutamyltransferase 6"/>
    <property type="match status" value="1"/>
</dbReference>
<evidence type="ECO:0000259" key="10">
    <source>
        <dbReference type="SMART" id="SM00460"/>
    </source>
</evidence>
<evidence type="ECO:0000256" key="9">
    <source>
        <dbReference type="PIRSR" id="PIRSR000459-2"/>
    </source>
</evidence>